<dbReference type="InterPro" id="IPR000821">
    <property type="entry name" value="Ala_racemase"/>
</dbReference>
<evidence type="ECO:0000256" key="2">
    <source>
        <dbReference type="ARBA" id="ARBA00022898"/>
    </source>
</evidence>
<keyword evidence="8" id="KW-1185">Reference proteome</keyword>
<feature type="active site" description="Proton acceptor; specific for D-alanine" evidence="4">
    <location>
        <position position="69"/>
    </location>
</feature>
<evidence type="ECO:0000313" key="8">
    <source>
        <dbReference type="Proteomes" id="UP001500037"/>
    </source>
</evidence>
<feature type="binding site" evidence="4">
    <location>
        <position position="344"/>
    </location>
    <ligand>
        <name>substrate</name>
    </ligand>
</feature>
<dbReference type="SUPFAM" id="SSF51419">
    <property type="entry name" value="PLP-binding barrel"/>
    <property type="match status" value="1"/>
</dbReference>
<dbReference type="Proteomes" id="UP001500037">
    <property type="component" value="Unassembled WGS sequence"/>
</dbReference>
<feature type="active site" description="Proton acceptor; specific for L-alanine" evidence="4">
    <location>
        <position position="296"/>
    </location>
</feature>
<evidence type="ECO:0000256" key="1">
    <source>
        <dbReference type="ARBA" id="ARBA00001933"/>
    </source>
</evidence>
<comment type="cofactor">
    <cofactor evidence="1 4">
        <name>pyridoxal 5'-phosphate</name>
        <dbReference type="ChEBI" id="CHEBI:597326"/>
    </cofactor>
</comment>
<dbReference type="RefSeq" id="WP_344438347.1">
    <property type="nucleotide sequence ID" value="NZ_BAAALF010000004.1"/>
</dbReference>
<comment type="caution">
    <text evidence="7">The sequence shown here is derived from an EMBL/GenBank/DDBJ whole genome shotgun (WGS) entry which is preliminary data.</text>
</comment>
<dbReference type="SMART" id="SM01005">
    <property type="entry name" value="Ala_racemase_C"/>
    <property type="match status" value="1"/>
</dbReference>
<dbReference type="Gene3D" id="2.40.37.10">
    <property type="entry name" value="Lyase, Ornithine Decarboxylase, Chain A, domain 1"/>
    <property type="match status" value="1"/>
</dbReference>
<dbReference type="NCBIfam" id="TIGR00492">
    <property type="entry name" value="alr"/>
    <property type="match status" value="1"/>
</dbReference>
<comment type="function">
    <text evidence="4">Catalyzes the interconversion of L-alanine and D-alanine. May also act on other amino acids.</text>
</comment>
<dbReference type="InterPro" id="IPR011079">
    <property type="entry name" value="Ala_racemase_C"/>
</dbReference>
<dbReference type="PANTHER" id="PTHR30511">
    <property type="entry name" value="ALANINE RACEMASE"/>
    <property type="match status" value="1"/>
</dbReference>
<reference evidence="8" key="1">
    <citation type="journal article" date="2019" name="Int. J. Syst. Evol. Microbiol.">
        <title>The Global Catalogue of Microorganisms (GCM) 10K type strain sequencing project: providing services to taxonomists for standard genome sequencing and annotation.</title>
        <authorList>
            <consortium name="The Broad Institute Genomics Platform"/>
            <consortium name="The Broad Institute Genome Sequencing Center for Infectious Disease"/>
            <person name="Wu L."/>
            <person name="Ma J."/>
        </authorList>
    </citation>
    <scope>NUCLEOTIDE SEQUENCE [LARGE SCALE GENOMIC DNA]</scope>
    <source>
        <strain evidence="8">JCM 13004</strain>
    </source>
</reference>
<dbReference type="SUPFAM" id="SSF50621">
    <property type="entry name" value="Alanine racemase C-terminal domain-like"/>
    <property type="match status" value="1"/>
</dbReference>
<dbReference type="EMBL" id="BAAALF010000004">
    <property type="protein sequence ID" value="GAA1217577.1"/>
    <property type="molecule type" value="Genomic_DNA"/>
</dbReference>
<feature type="region of interest" description="Disordered" evidence="5">
    <location>
        <begin position="404"/>
        <end position="432"/>
    </location>
</feature>
<dbReference type="Pfam" id="PF01168">
    <property type="entry name" value="Ala_racemase_N"/>
    <property type="match status" value="1"/>
</dbReference>
<organism evidence="7 8">
    <name type="scientific">Kitasatospora nipponensis</name>
    <dbReference type="NCBI Taxonomy" id="258049"/>
    <lineage>
        <taxon>Bacteria</taxon>
        <taxon>Bacillati</taxon>
        <taxon>Actinomycetota</taxon>
        <taxon>Actinomycetes</taxon>
        <taxon>Kitasatosporales</taxon>
        <taxon>Streptomycetaceae</taxon>
        <taxon>Kitasatospora</taxon>
    </lineage>
</organism>
<comment type="pathway">
    <text evidence="4">Amino-acid biosynthesis; D-alanine biosynthesis; D-alanine from L-alanine: step 1/1.</text>
</comment>
<dbReference type="Gene3D" id="3.20.20.10">
    <property type="entry name" value="Alanine racemase"/>
    <property type="match status" value="1"/>
</dbReference>
<evidence type="ECO:0000256" key="3">
    <source>
        <dbReference type="ARBA" id="ARBA00023235"/>
    </source>
</evidence>
<comment type="catalytic activity">
    <reaction evidence="4">
        <text>L-alanine = D-alanine</text>
        <dbReference type="Rhea" id="RHEA:20249"/>
        <dbReference type="ChEBI" id="CHEBI:57416"/>
        <dbReference type="ChEBI" id="CHEBI:57972"/>
        <dbReference type="EC" id="5.1.1.1"/>
    </reaction>
</comment>
<dbReference type="PANTHER" id="PTHR30511:SF0">
    <property type="entry name" value="ALANINE RACEMASE, CATABOLIC-RELATED"/>
    <property type="match status" value="1"/>
</dbReference>
<feature type="modified residue" description="N6-(pyridoxal phosphate)lysine" evidence="4">
    <location>
        <position position="69"/>
    </location>
</feature>
<dbReference type="InterPro" id="IPR029066">
    <property type="entry name" value="PLP-binding_barrel"/>
</dbReference>
<dbReference type="Pfam" id="PF00842">
    <property type="entry name" value="Ala_racemase_C"/>
    <property type="match status" value="1"/>
</dbReference>
<dbReference type="PRINTS" id="PR00992">
    <property type="entry name" value="ALARACEMASE"/>
</dbReference>
<keyword evidence="3 4" id="KW-0413">Isomerase</keyword>
<sequence>MRSATLWSRPVTAVRPAAARTSRPASRTACRTAPTGAPYAEAVIDLAAIAHNTEVLAAHARGALLAVVKADGFGHGAVPVARTALAAGASWLGVTSVREALELRAAGITAPVLSWLHLPDEDFAPALRAGIDLSVSSPEHLAAIAACAERTGVTARVHLKVDTGLRRGGVVPADWPALTVRARDLERAGLLAVRGLWSHLVDADRPGRHTAAQVREFEQAVRCARQAGLRPELRHLANSAACLSAPQTHYELVRAGLGVYGIEPVPGRDHGLRPAMTLRARAATARPVAAGEGVSYGHEYTAPADGTLLLVPVGFADGVPRAAGGRARMWVAGSRRPVAGRIAMDQCVLDAGAAEVGIGEEVLVFGPGDRGEPTAAEWAQWAGTNPHEVLTGIGARVTRRYLPAAARTARPAEQNEHQNRNRNQGNEGERCA</sequence>
<feature type="domain" description="Alanine racemase C-terminal" evidence="6">
    <location>
        <begin position="275"/>
        <end position="402"/>
    </location>
</feature>
<dbReference type="CDD" id="cd00430">
    <property type="entry name" value="PLPDE_III_AR"/>
    <property type="match status" value="1"/>
</dbReference>
<accession>A0ABP4G8T6</accession>
<evidence type="ECO:0000256" key="4">
    <source>
        <dbReference type="HAMAP-Rule" id="MF_01201"/>
    </source>
</evidence>
<dbReference type="EC" id="5.1.1.1" evidence="4"/>
<gene>
    <name evidence="7" type="primary">alr_1</name>
    <name evidence="7" type="ORF">GCM10009665_04350</name>
</gene>
<proteinExistence type="inferred from homology"/>
<comment type="similarity">
    <text evidence="4">Belongs to the alanine racemase family.</text>
</comment>
<dbReference type="InterPro" id="IPR001608">
    <property type="entry name" value="Ala_racemase_N"/>
</dbReference>
<evidence type="ECO:0000256" key="5">
    <source>
        <dbReference type="SAM" id="MobiDB-lite"/>
    </source>
</evidence>
<evidence type="ECO:0000259" key="6">
    <source>
        <dbReference type="SMART" id="SM01005"/>
    </source>
</evidence>
<dbReference type="InterPro" id="IPR009006">
    <property type="entry name" value="Ala_racemase/Decarboxylase_C"/>
</dbReference>
<protein>
    <recommendedName>
        <fullName evidence="4">Alanine racemase</fullName>
        <ecNumber evidence="4">5.1.1.1</ecNumber>
    </recommendedName>
</protein>
<feature type="binding site" evidence="4">
    <location>
        <position position="167"/>
    </location>
    <ligand>
        <name>substrate</name>
    </ligand>
</feature>
<evidence type="ECO:0000313" key="7">
    <source>
        <dbReference type="EMBL" id="GAA1217577.1"/>
    </source>
</evidence>
<name>A0ABP4G8T6_9ACTN</name>
<keyword evidence="2 4" id="KW-0663">Pyridoxal phosphate</keyword>
<dbReference type="HAMAP" id="MF_01201">
    <property type="entry name" value="Ala_racemase"/>
    <property type="match status" value="1"/>
</dbReference>